<feature type="domain" description="Peptidase M16 C-terminal" evidence="3">
    <location>
        <begin position="175"/>
        <end position="384"/>
    </location>
</feature>
<dbReference type="Proteomes" id="UP000662783">
    <property type="component" value="Chromosome"/>
</dbReference>
<evidence type="ECO:0000313" key="5">
    <source>
        <dbReference type="Proteomes" id="UP000662783"/>
    </source>
</evidence>
<dbReference type="Gene3D" id="3.30.830.10">
    <property type="entry name" value="Metalloenzyme, LuxS/M16 peptidase-like"/>
    <property type="match status" value="2"/>
</dbReference>
<dbReference type="PANTHER" id="PTHR11851">
    <property type="entry name" value="METALLOPROTEASE"/>
    <property type="match status" value="1"/>
</dbReference>
<comment type="similarity">
    <text evidence="1">Belongs to the peptidase M16 family.</text>
</comment>
<name>A0A974WHK9_9BACT</name>
<sequence length="512" mass="58330">MKNLIYILFILITAPAWSQEVVELPMTSTKVVVKFAFKNGSITDPEGKEGLTNLTASVLTQSGSDKYTKSQIDDLIYPMAAQYGSFTDKEMTTFTFEVHKDFLDKFYDIFSSLLLNPTFDQKDFDRVKSNTEVYVKEVIKANSDEDFSKMALEEKLFAGTGYEHMKAGTVNGLANITREDVVSHYKKYFTRNNVTVGIAGSYPASFVQKVKADINKLSDAQPEIPALEEVKMPDGIRVQLVPKPNNLGTAVYTGYPIEINRASKDWPALLVVNSYLGEHRKSYSKLYQLIREQRSMNYGDYTYIEWYEAGGSYQLPLTGFPRSQNYFAIWLRPVQTAISLKGQYPELADIKIGHAHFALRMAVNEINRVKTEGLTQEEFDLTRQFLRSYMKLFIQTPERQLGFLLDSKFYGMDNYIELMDKKLASLTLEEVNAAAAKYLQTENMYVTMITDTQEAEPLKKSLLNNQVSPMAYSNIIKESLPEEVFELDKKVEGLKLNVTDVQITDPKELFVD</sequence>
<dbReference type="RefSeq" id="WP_205722780.1">
    <property type="nucleotide sequence ID" value="NZ_CP070608.1"/>
</dbReference>
<dbReference type="InterPro" id="IPR011249">
    <property type="entry name" value="Metalloenz_LuxS/M16"/>
</dbReference>
<dbReference type="PANTHER" id="PTHR11851:SF49">
    <property type="entry name" value="MITOCHONDRIAL-PROCESSING PEPTIDASE SUBUNIT ALPHA"/>
    <property type="match status" value="1"/>
</dbReference>
<gene>
    <name evidence="4" type="ORF">JR347_04075</name>
</gene>
<dbReference type="InterPro" id="IPR007863">
    <property type="entry name" value="Peptidase_M16_C"/>
</dbReference>
<protein>
    <submittedName>
        <fullName evidence="4">Insulinase family protein</fullName>
    </submittedName>
</protein>
<dbReference type="GO" id="GO:0046872">
    <property type="term" value="F:metal ion binding"/>
    <property type="evidence" value="ECO:0007669"/>
    <property type="project" value="InterPro"/>
</dbReference>
<dbReference type="KEGG" id="fuv:JR347_04075"/>
<dbReference type="AlphaFoldDB" id="A0A974WHK9"/>
<reference evidence="4" key="1">
    <citation type="submission" date="2021-02" db="EMBL/GenBank/DDBJ databases">
        <title>Fulvivirga sp. S481 isolated from sea water.</title>
        <authorList>
            <person name="Bae S.S."/>
            <person name="Baek K."/>
        </authorList>
    </citation>
    <scope>NUCLEOTIDE SEQUENCE</scope>
    <source>
        <strain evidence="4">S481</strain>
    </source>
</reference>
<accession>A0A974WHK9</accession>
<proteinExistence type="inferred from homology"/>
<dbReference type="InterPro" id="IPR011765">
    <property type="entry name" value="Pept_M16_N"/>
</dbReference>
<evidence type="ECO:0000259" key="2">
    <source>
        <dbReference type="Pfam" id="PF00675"/>
    </source>
</evidence>
<dbReference type="Pfam" id="PF00675">
    <property type="entry name" value="Peptidase_M16"/>
    <property type="match status" value="1"/>
</dbReference>
<organism evidence="4 5">
    <name type="scientific">Fulvivirga lutea</name>
    <dbReference type="NCBI Taxonomy" id="2810512"/>
    <lineage>
        <taxon>Bacteria</taxon>
        <taxon>Pseudomonadati</taxon>
        <taxon>Bacteroidota</taxon>
        <taxon>Cytophagia</taxon>
        <taxon>Cytophagales</taxon>
        <taxon>Fulvivirgaceae</taxon>
        <taxon>Fulvivirga</taxon>
    </lineage>
</organism>
<evidence type="ECO:0000313" key="4">
    <source>
        <dbReference type="EMBL" id="QSE98265.1"/>
    </source>
</evidence>
<evidence type="ECO:0000256" key="1">
    <source>
        <dbReference type="ARBA" id="ARBA00007261"/>
    </source>
</evidence>
<keyword evidence="5" id="KW-1185">Reference proteome</keyword>
<dbReference type="SUPFAM" id="SSF63411">
    <property type="entry name" value="LuxS/MPP-like metallohydrolase"/>
    <property type="match status" value="2"/>
</dbReference>
<feature type="domain" description="Peptidase M16 N-terminal" evidence="2">
    <location>
        <begin position="28"/>
        <end position="159"/>
    </location>
</feature>
<evidence type="ECO:0000259" key="3">
    <source>
        <dbReference type="Pfam" id="PF05193"/>
    </source>
</evidence>
<dbReference type="Pfam" id="PF05193">
    <property type="entry name" value="Peptidase_M16_C"/>
    <property type="match status" value="1"/>
</dbReference>
<dbReference type="EMBL" id="CP070608">
    <property type="protein sequence ID" value="QSE98265.1"/>
    <property type="molecule type" value="Genomic_DNA"/>
</dbReference>
<dbReference type="InterPro" id="IPR050361">
    <property type="entry name" value="MPP/UQCRC_Complex"/>
</dbReference>